<evidence type="ECO:0000256" key="1">
    <source>
        <dbReference type="ARBA" id="ARBA00005594"/>
    </source>
</evidence>
<dbReference type="SUPFAM" id="SSF47323">
    <property type="entry name" value="Anticodon-binding domain of a subclass of class I aminoacyl-tRNA synthetases"/>
    <property type="match status" value="1"/>
</dbReference>
<feature type="binding site" evidence="9">
    <location>
        <position position="584"/>
    </location>
    <ligand>
        <name>ATP</name>
        <dbReference type="ChEBI" id="CHEBI:30616"/>
    </ligand>
</feature>
<dbReference type="SUPFAM" id="SSF50677">
    <property type="entry name" value="ValRS/IleRS/LeuRS editing domain"/>
    <property type="match status" value="1"/>
</dbReference>
<dbReference type="FunFam" id="3.40.50.620:FF:000003">
    <property type="entry name" value="Leucine--tRNA ligase"/>
    <property type="match status" value="1"/>
</dbReference>
<evidence type="ECO:0000259" key="12">
    <source>
        <dbReference type="Pfam" id="PF13603"/>
    </source>
</evidence>
<dbReference type="FunFam" id="3.40.50.620:FF:000056">
    <property type="entry name" value="Leucine--tRNA ligase"/>
    <property type="match status" value="1"/>
</dbReference>
<protein>
    <recommendedName>
        <fullName evidence="9">Leucine--tRNA ligase</fullName>
        <ecNumber evidence="9">6.1.1.4</ecNumber>
    </recommendedName>
    <alternativeName>
        <fullName evidence="9">Leucyl-tRNA synthetase</fullName>
        <shortName evidence="9">LeuRS</shortName>
    </alternativeName>
</protein>
<dbReference type="InterPro" id="IPR002302">
    <property type="entry name" value="Leu-tRNA-ligase"/>
</dbReference>
<feature type="short sequence motif" description="'HIGH' region" evidence="9">
    <location>
        <begin position="42"/>
        <end position="52"/>
    </location>
</feature>
<dbReference type="InterPro" id="IPR002300">
    <property type="entry name" value="aa-tRNA-synth_Ia"/>
</dbReference>
<dbReference type="PANTHER" id="PTHR43740">
    <property type="entry name" value="LEUCYL-TRNA SYNTHETASE"/>
    <property type="match status" value="1"/>
</dbReference>
<dbReference type="InterPro" id="IPR014729">
    <property type="entry name" value="Rossmann-like_a/b/a_fold"/>
</dbReference>
<dbReference type="STRING" id="1839801.Dform_01628"/>
<dbReference type="Gene3D" id="1.10.730.10">
    <property type="entry name" value="Isoleucyl-tRNA Synthetase, Domain 1"/>
    <property type="match status" value="1"/>
</dbReference>
<evidence type="ECO:0000256" key="3">
    <source>
        <dbReference type="ARBA" id="ARBA00022598"/>
    </source>
</evidence>
<dbReference type="Pfam" id="PF13603">
    <property type="entry name" value="tRNA-synt_1_2"/>
    <property type="match status" value="1"/>
</dbReference>
<proteinExistence type="inferred from homology"/>
<evidence type="ECO:0000256" key="4">
    <source>
        <dbReference type="ARBA" id="ARBA00022741"/>
    </source>
</evidence>
<keyword evidence="7 9" id="KW-0030">Aminoacyl-tRNA synthetase</keyword>
<dbReference type="OrthoDB" id="9810365at2"/>
<feature type="domain" description="Aminoacyl-tRNA synthetase class Ia" evidence="10">
    <location>
        <begin position="420"/>
        <end position="609"/>
    </location>
</feature>
<evidence type="ECO:0000256" key="9">
    <source>
        <dbReference type="HAMAP-Rule" id="MF_00049"/>
    </source>
</evidence>
<dbReference type="KEGG" id="dfo:Dform_01628"/>
<comment type="subcellular location">
    <subcellularLocation>
        <location evidence="9">Cytoplasm</location>
    </subcellularLocation>
</comment>
<sequence length="814" mass="92532">MIDRYEPQEIEKKWQAKWAADNLYHTPDDSPKPKWYALTMFPYTSGDLHIGHWYAMAPSDVYARYKRMMGFNVLHPMGFDAFGFPAENAAIKRGIHPRVWTEKNIENMRKQLKSMGCCYDWDREVVTSRPDYYKWTEWFFLKLYEAGLAYRAKAPVNWCPSCQAVLANEQVVGGGECWRCETQVVRKDLVQWFFKITKYADELMQHEGLDWPERIKIMQRNWVGKSTGAEIEFSLDVPGVAEKKIKVFTTRPDTVYGVTFMVLAPEHPLVEKITTPPQKAAVEAYVDKARRLTEIDRLSTEREKDGVFTGAYVINQLNGEPVPVWIADYVIWSYGTGAVMAVPAHDERDFAFAKRYKLPIRVVIAPPGYEGGPISEAYVGEGKMINSAQFNGKPNSEAFDGIIDWMESQGFGKKAVSYKLRDWLISRQRYWGAPIPMIHCDTCGIVPVPEKDLPVLLPEAAEFRPTGESPLKYVDGFINTTCPRCGGPAKRETDTMDTFMCSSWYFLRYCSPHDAEAAFDPEITKKWMPVDIYTGGADHAVMHLFYSRFFTMALRDMGRLPFGEPFTRLFNQGVITSQHQKMSKSKGNVVNPDKYVGELGADTVRAYLMFVGPWELGGDWNDSGIGGMSRWFNRVWKLALEDYSPTAFDTAEDAALVRKMNQVIRKVNLDIDKLQFNTMLAALMDFTNYLATAKESGKVSVETWNKAIESLALMLAPTAPHLTEEIWQRLGKPYSIHNQSFPTWDNELAKEPEITLVVQVNGKVRARIQAPADITECQATDVAMANDRVKEFTTGKTVKSVVYVPGKLVNVVVI</sequence>
<comment type="similarity">
    <text evidence="1 9">Belongs to the class-I aminoacyl-tRNA synthetase family.</text>
</comment>
<dbReference type="PANTHER" id="PTHR43740:SF2">
    <property type="entry name" value="LEUCINE--TRNA LIGASE, MITOCHONDRIAL"/>
    <property type="match status" value="1"/>
</dbReference>
<keyword evidence="4 9" id="KW-0547">Nucleotide-binding</keyword>
<keyword evidence="2 9" id="KW-0963">Cytoplasm</keyword>
<dbReference type="HAMAP" id="MF_00049_B">
    <property type="entry name" value="Leu_tRNA_synth_B"/>
    <property type="match status" value="1"/>
</dbReference>
<keyword evidence="6 9" id="KW-0648">Protein biosynthesis</keyword>
<dbReference type="GO" id="GO:0006429">
    <property type="term" value="P:leucyl-tRNA aminoacylation"/>
    <property type="evidence" value="ECO:0007669"/>
    <property type="project" value="UniProtKB-UniRule"/>
</dbReference>
<evidence type="ECO:0000256" key="6">
    <source>
        <dbReference type="ARBA" id="ARBA00022917"/>
    </source>
</evidence>
<evidence type="ECO:0000256" key="8">
    <source>
        <dbReference type="ARBA" id="ARBA00047469"/>
    </source>
</evidence>
<dbReference type="GO" id="GO:0002161">
    <property type="term" value="F:aminoacyl-tRNA deacylase activity"/>
    <property type="evidence" value="ECO:0007669"/>
    <property type="project" value="InterPro"/>
</dbReference>
<feature type="domain" description="Aminoacyl-tRNA synthetase class Ia" evidence="10">
    <location>
        <begin position="13"/>
        <end position="206"/>
    </location>
</feature>
<comment type="catalytic activity">
    <reaction evidence="8 9">
        <text>tRNA(Leu) + L-leucine + ATP = L-leucyl-tRNA(Leu) + AMP + diphosphate</text>
        <dbReference type="Rhea" id="RHEA:11688"/>
        <dbReference type="Rhea" id="RHEA-COMP:9613"/>
        <dbReference type="Rhea" id="RHEA-COMP:9622"/>
        <dbReference type="ChEBI" id="CHEBI:30616"/>
        <dbReference type="ChEBI" id="CHEBI:33019"/>
        <dbReference type="ChEBI" id="CHEBI:57427"/>
        <dbReference type="ChEBI" id="CHEBI:78442"/>
        <dbReference type="ChEBI" id="CHEBI:78494"/>
        <dbReference type="ChEBI" id="CHEBI:456215"/>
        <dbReference type="EC" id="6.1.1.4"/>
    </reaction>
</comment>
<dbReference type="RefSeq" id="WP_076004558.1">
    <property type="nucleotide sequence ID" value="NZ_CP018258.1"/>
</dbReference>
<dbReference type="SUPFAM" id="SSF52374">
    <property type="entry name" value="Nucleotidylyl transferase"/>
    <property type="match status" value="1"/>
</dbReference>
<dbReference type="Pfam" id="PF00133">
    <property type="entry name" value="tRNA-synt_1"/>
    <property type="match status" value="2"/>
</dbReference>
<dbReference type="AlphaFoldDB" id="A0A1P8F901"/>
<evidence type="ECO:0000259" key="10">
    <source>
        <dbReference type="Pfam" id="PF00133"/>
    </source>
</evidence>
<dbReference type="InterPro" id="IPR013155">
    <property type="entry name" value="M/V/L/I-tRNA-synth_anticd-bd"/>
</dbReference>
<name>A0A1P8F901_9CHLR</name>
<dbReference type="Pfam" id="PF08264">
    <property type="entry name" value="Anticodon_1"/>
    <property type="match status" value="1"/>
</dbReference>
<dbReference type="Proteomes" id="UP000185934">
    <property type="component" value="Chromosome"/>
</dbReference>
<keyword evidence="14" id="KW-1185">Reference proteome</keyword>
<dbReference type="FunFam" id="1.10.730.10:FF:000002">
    <property type="entry name" value="Leucine--tRNA ligase"/>
    <property type="match status" value="1"/>
</dbReference>
<dbReference type="CDD" id="cd00812">
    <property type="entry name" value="LeuRS_core"/>
    <property type="match status" value="1"/>
</dbReference>
<keyword evidence="3 9" id="KW-0436">Ligase</keyword>
<feature type="short sequence motif" description="'KMSKS' region" evidence="9">
    <location>
        <begin position="581"/>
        <end position="585"/>
    </location>
</feature>
<evidence type="ECO:0000256" key="7">
    <source>
        <dbReference type="ARBA" id="ARBA00023146"/>
    </source>
</evidence>
<accession>A0A1P8F901</accession>
<dbReference type="CDD" id="cd07958">
    <property type="entry name" value="Anticodon_Ia_Leu_BEm"/>
    <property type="match status" value="1"/>
</dbReference>
<feature type="domain" description="Methionyl/Valyl/Leucyl/Isoleucyl-tRNA synthetase anticodon-binding" evidence="11">
    <location>
        <begin position="653"/>
        <end position="774"/>
    </location>
</feature>
<dbReference type="EC" id="6.1.1.4" evidence="9"/>
<keyword evidence="5 9" id="KW-0067">ATP-binding</keyword>
<dbReference type="Gene3D" id="3.40.50.620">
    <property type="entry name" value="HUPs"/>
    <property type="match status" value="2"/>
</dbReference>
<dbReference type="GO" id="GO:0005829">
    <property type="term" value="C:cytosol"/>
    <property type="evidence" value="ECO:0007669"/>
    <property type="project" value="TreeGrafter"/>
</dbReference>
<reference evidence="14" key="1">
    <citation type="submission" date="2016-11" db="EMBL/GenBank/DDBJ databases">
        <title>Dehalogenimonas formicexedens sp. nov., a chlorinated alkane respiring bacterium isolated from contaminated groundwater.</title>
        <authorList>
            <person name="Key T.A."/>
            <person name="Bowman K.S."/>
            <person name="Lee I."/>
            <person name="Chun J."/>
            <person name="Albuquerque L."/>
            <person name="da Costa M.S."/>
            <person name="Rainey F.A."/>
            <person name="Moe W.M."/>
        </authorList>
    </citation>
    <scope>NUCLEOTIDE SEQUENCE [LARGE SCALE GENOMIC DNA]</scope>
    <source>
        <strain evidence="14">NSZ-14</strain>
    </source>
</reference>
<dbReference type="PRINTS" id="PR00985">
    <property type="entry name" value="TRNASYNTHLEU"/>
</dbReference>
<evidence type="ECO:0000256" key="5">
    <source>
        <dbReference type="ARBA" id="ARBA00022840"/>
    </source>
</evidence>
<dbReference type="InterPro" id="IPR025709">
    <property type="entry name" value="Leu_tRNA-synth_edit"/>
</dbReference>
<dbReference type="InterPro" id="IPR009008">
    <property type="entry name" value="Val/Leu/Ile-tRNA-synth_edit"/>
</dbReference>
<evidence type="ECO:0000259" key="11">
    <source>
        <dbReference type="Pfam" id="PF08264"/>
    </source>
</evidence>
<organism evidence="13 14">
    <name type="scientific">Dehalogenimonas formicexedens</name>
    <dbReference type="NCBI Taxonomy" id="1839801"/>
    <lineage>
        <taxon>Bacteria</taxon>
        <taxon>Bacillati</taxon>
        <taxon>Chloroflexota</taxon>
        <taxon>Dehalococcoidia</taxon>
        <taxon>Dehalococcoidales</taxon>
        <taxon>Dehalococcoidaceae</taxon>
        <taxon>Dehalogenimonas</taxon>
    </lineage>
</organism>
<dbReference type="Gene3D" id="3.10.20.590">
    <property type="match status" value="1"/>
</dbReference>
<dbReference type="GO" id="GO:0005524">
    <property type="term" value="F:ATP binding"/>
    <property type="evidence" value="ECO:0007669"/>
    <property type="project" value="UniProtKB-UniRule"/>
</dbReference>
<dbReference type="InterPro" id="IPR009080">
    <property type="entry name" value="tRNAsynth_Ia_anticodon-bd"/>
</dbReference>
<dbReference type="GO" id="GO:0004823">
    <property type="term" value="F:leucine-tRNA ligase activity"/>
    <property type="evidence" value="ECO:0007669"/>
    <property type="project" value="UniProtKB-UniRule"/>
</dbReference>
<evidence type="ECO:0000313" key="13">
    <source>
        <dbReference type="EMBL" id="APV44949.1"/>
    </source>
</evidence>
<dbReference type="NCBIfam" id="TIGR00396">
    <property type="entry name" value="leuS_bact"/>
    <property type="match status" value="1"/>
</dbReference>
<evidence type="ECO:0000313" key="14">
    <source>
        <dbReference type="Proteomes" id="UP000185934"/>
    </source>
</evidence>
<evidence type="ECO:0000256" key="2">
    <source>
        <dbReference type="ARBA" id="ARBA00022490"/>
    </source>
</evidence>
<gene>
    <name evidence="9 13" type="primary">leuS</name>
    <name evidence="13" type="ORF">Dform_01628</name>
</gene>
<feature type="domain" description="Leucyl-tRNA synthetase editing" evidence="12">
    <location>
        <begin position="220"/>
        <end position="407"/>
    </location>
</feature>
<dbReference type="EMBL" id="CP018258">
    <property type="protein sequence ID" value="APV44949.1"/>
    <property type="molecule type" value="Genomic_DNA"/>
</dbReference>